<keyword evidence="2" id="KW-0812">Transmembrane</keyword>
<keyword evidence="3" id="KW-0732">Signal</keyword>
<sequence length="332" mass="36824">MPLTPHISMIHQMSCFFSPLALCWSLLLLLFPGNAFANLKCQNAMTNEAYEVPNDNVLVKLFQDGKLSIGGEMKQFVCDLSKQSMALEAADTDTSAQLTECQQPMAAQLMPNLRSAIRKLTTAINGGVEVSNSELEAVKNLLQHSLFLLADWRQIPRDELVPREERTNTNEQPQNALKELAKNWNEIKHQNWQNDQKTHNNYKSENGKNEKRMLHLMLDLSNFGSSELADDRKGVKKSQRRRKKRNLNTEEAIAIFAVVCLIVIVVIIAAACKSRGTNATAASSGGAAKMSSWIGIRNVPMSSGRASGHNIPPSYNVPAQPPPSREEGCNIQ</sequence>
<gene>
    <name evidence="4" type="ORF">niasHT_022485</name>
</gene>
<name>A0ABD2JGU8_9BILA</name>
<dbReference type="Proteomes" id="UP001620626">
    <property type="component" value="Unassembled WGS sequence"/>
</dbReference>
<evidence type="ECO:0000256" key="1">
    <source>
        <dbReference type="SAM" id="MobiDB-lite"/>
    </source>
</evidence>
<accession>A0ABD2JGU8</accession>
<keyword evidence="2" id="KW-1133">Transmembrane helix</keyword>
<feature type="signal peptide" evidence="3">
    <location>
        <begin position="1"/>
        <end position="37"/>
    </location>
</feature>
<keyword evidence="5" id="KW-1185">Reference proteome</keyword>
<evidence type="ECO:0000313" key="5">
    <source>
        <dbReference type="Proteomes" id="UP001620626"/>
    </source>
</evidence>
<organism evidence="4 5">
    <name type="scientific">Heterodera trifolii</name>
    <dbReference type="NCBI Taxonomy" id="157864"/>
    <lineage>
        <taxon>Eukaryota</taxon>
        <taxon>Metazoa</taxon>
        <taxon>Ecdysozoa</taxon>
        <taxon>Nematoda</taxon>
        <taxon>Chromadorea</taxon>
        <taxon>Rhabditida</taxon>
        <taxon>Tylenchina</taxon>
        <taxon>Tylenchomorpha</taxon>
        <taxon>Tylenchoidea</taxon>
        <taxon>Heteroderidae</taxon>
        <taxon>Heteroderinae</taxon>
        <taxon>Heterodera</taxon>
    </lineage>
</organism>
<dbReference type="AlphaFoldDB" id="A0ABD2JGU8"/>
<evidence type="ECO:0000256" key="2">
    <source>
        <dbReference type="SAM" id="Phobius"/>
    </source>
</evidence>
<feature type="region of interest" description="Disordered" evidence="1">
    <location>
        <begin position="304"/>
        <end position="332"/>
    </location>
</feature>
<evidence type="ECO:0000256" key="3">
    <source>
        <dbReference type="SAM" id="SignalP"/>
    </source>
</evidence>
<comment type="caution">
    <text evidence="4">The sequence shown here is derived from an EMBL/GenBank/DDBJ whole genome shotgun (WGS) entry which is preliminary data.</text>
</comment>
<protein>
    <submittedName>
        <fullName evidence="4">Uncharacterized protein</fullName>
    </submittedName>
</protein>
<proteinExistence type="predicted"/>
<dbReference type="EMBL" id="JBICBT010000971">
    <property type="protein sequence ID" value="KAL3089853.1"/>
    <property type="molecule type" value="Genomic_DNA"/>
</dbReference>
<keyword evidence="2" id="KW-0472">Membrane</keyword>
<evidence type="ECO:0000313" key="4">
    <source>
        <dbReference type="EMBL" id="KAL3089853.1"/>
    </source>
</evidence>
<reference evidence="4 5" key="1">
    <citation type="submission" date="2024-10" db="EMBL/GenBank/DDBJ databases">
        <authorList>
            <person name="Kim D."/>
        </authorList>
    </citation>
    <scope>NUCLEOTIDE SEQUENCE [LARGE SCALE GENOMIC DNA]</scope>
    <source>
        <strain evidence="4">BH-2024</strain>
    </source>
</reference>
<feature type="chain" id="PRO_5044827995" evidence="3">
    <location>
        <begin position="38"/>
        <end position="332"/>
    </location>
</feature>
<feature type="transmembrane region" description="Helical" evidence="2">
    <location>
        <begin position="252"/>
        <end position="272"/>
    </location>
</feature>